<name>N0E1V3_9MICO</name>
<reference evidence="3 4" key="1">
    <citation type="journal article" date="2013" name="ISME J.">
        <title>A metabolic model for members of the genus Tetrasphaera involved in enhanced biological phosphorus removal.</title>
        <authorList>
            <person name="Kristiansen R."/>
            <person name="Nguyen H.T.T."/>
            <person name="Saunders A.M."/>
            <person name="Nielsen J.L."/>
            <person name="Wimmer R."/>
            <person name="Le V.Q."/>
            <person name="McIlroy S.J."/>
            <person name="Petrovski S."/>
            <person name="Seviour R.J."/>
            <person name="Calteau A."/>
            <person name="Nielsen K.L."/>
            <person name="Nielsen P.H."/>
        </authorList>
    </citation>
    <scope>NUCLEOTIDE SEQUENCE [LARGE SCALE GENOMIC DNA]</scope>
    <source>
        <strain evidence="3 4">Lp2</strain>
    </source>
</reference>
<dbReference type="Pfam" id="PF00582">
    <property type="entry name" value="Usp"/>
    <property type="match status" value="1"/>
</dbReference>
<dbReference type="STRING" id="1193181.BN10_300067"/>
<accession>N0E1V3</accession>
<comment type="caution">
    <text evidence="3">The sequence shown here is derived from an EMBL/GenBank/DDBJ whole genome shotgun (WGS) entry which is preliminary data.</text>
</comment>
<keyword evidence="4" id="KW-1185">Reference proteome</keyword>
<dbReference type="HOGENOM" id="CLU_2848369_0_0_11"/>
<dbReference type="InterPro" id="IPR006016">
    <property type="entry name" value="UspA"/>
</dbReference>
<dbReference type="Proteomes" id="UP000013167">
    <property type="component" value="Unassembled WGS sequence"/>
</dbReference>
<evidence type="ECO:0000256" key="1">
    <source>
        <dbReference type="ARBA" id="ARBA00008791"/>
    </source>
</evidence>
<dbReference type="EMBL" id="CAIZ01000098">
    <property type="protein sequence ID" value="CCH69726.1"/>
    <property type="molecule type" value="Genomic_DNA"/>
</dbReference>
<dbReference type="RefSeq" id="WP_010849618.1">
    <property type="nucleotide sequence ID" value="NZ_HF570956.1"/>
</dbReference>
<dbReference type="PRINTS" id="PR01438">
    <property type="entry name" value="UNVRSLSTRESS"/>
</dbReference>
<dbReference type="AlphaFoldDB" id="N0E1V3"/>
<comment type="similarity">
    <text evidence="1">Belongs to the universal stress protein A family.</text>
</comment>
<proteinExistence type="inferred from homology"/>
<dbReference type="Gene3D" id="3.40.50.620">
    <property type="entry name" value="HUPs"/>
    <property type="match status" value="1"/>
</dbReference>
<dbReference type="SUPFAM" id="SSF52402">
    <property type="entry name" value="Adenine nucleotide alpha hydrolases-like"/>
    <property type="match status" value="1"/>
</dbReference>
<organism evidence="3 4">
    <name type="scientific">Phycicoccus elongatus Lp2</name>
    <dbReference type="NCBI Taxonomy" id="1193181"/>
    <lineage>
        <taxon>Bacteria</taxon>
        <taxon>Bacillati</taxon>
        <taxon>Actinomycetota</taxon>
        <taxon>Actinomycetes</taxon>
        <taxon>Micrococcales</taxon>
        <taxon>Intrasporangiaceae</taxon>
        <taxon>Phycicoccus</taxon>
    </lineage>
</organism>
<evidence type="ECO:0000313" key="3">
    <source>
        <dbReference type="EMBL" id="CCH69726.1"/>
    </source>
</evidence>
<dbReference type="InterPro" id="IPR014729">
    <property type="entry name" value="Rossmann-like_a/b/a_fold"/>
</dbReference>
<evidence type="ECO:0000259" key="2">
    <source>
        <dbReference type="Pfam" id="PF00582"/>
    </source>
</evidence>
<protein>
    <recommendedName>
        <fullName evidence="2">UspA domain-containing protein</fullName>
    </recommendedName>
</protein>
<feature type="domain" description="UspA" evidence="2">
    <location>
        <begin position="6"/>
        <end position="65"/>
    </location>
</feature>
<evidence type="ECO:0000313" key="4">
    <source>
        <dbReference type="Proteomes" id="UP000013167"/>
    </source>
</evidence>
<gene>
    <name evidence="3" type="ORF">BN10_300067</name>
</gene>
<sequence length="65" mass="6956">MNTRAPTWRVEVVKGDPRRVLADRSADADLVVLGARGDGGFPGMHIGRVALHLMGHSASPVILVR</sequence>
<dbReference type="InterPro" id="IPR006015">
    <property type="entry name" value="Universal_stress_UspA"/>
</dbReference>